<evidence type="ECO:0000313" key="1">
    <source>
        <dbReference type="EMBL" id="KAJ1210805.1"/>
    </source>
</evidence>
<name>A0AAV7WD61_PLEWA</name>
<accession>A0AAV7WD61</accession>
<dbReference type="EMBL" id="JANPWB010000002">
    <property type="protein sequence ID" value="KAJ1210805.1"/>
    <property type="molecule type" value="Genomic_DNA"/>
</dbReference>
<organism evidence="1 2">
    <name type="scientific">Pleurodeles waltl</name>
    <name type="common">Iberian ribbed newt</name>
    <dbReference type="NCBI Taxonomy" id="8319"/>
    <lineage>
        <taxon>Eukaryota</taxon>
        <taxon>Metazoa</taxon>
        <taxon>Chordata</taxon>
        <taxon>Craniata</taxon>
        <taxon>Vertebrata</taxon>
        <taxon>Euteleostomi</taxon>
        <taxon>Amphibia</taxon>
        <taxon>Batrachia</taxon>
        <taxon>Caudata</taxon>
        <taxon>Salamandroidea</taxon>
        <taxon>Salamandridae</taxon>
        <taxon>Pleurodelinae</taxon>
        <taxon>Pleurodeles</taxon>
    </lineage>
</organism>
<protein>
    <submittedName>
        <fullName evidence="1">Uncharacterized protein</fullName>
    </submittedName>
</protein>
<gene>
    <name evidence="1" type="ORF">NDU88_006167</name>
</gene>
<proteinExistence type="predicted"/>
<keyword evidence="2" id="KW-1185">Reference proteome</keyword>
<evidence type="ECO:0000313" key="2">
    <source>
        <dbReference type="Proteomes" id="UP001066276"/>
    </source>
</evidence>
<sequence>MSVGLGPRHALPAAPERSPYWKPGAAIGEAHWPSSFSPGPGLQSLLPPGLLALTNSQLPALQGSHRRWGPCWPLPVLMLKSGGSLFEPKADEALDPHEALDPLLLLINFTSCLKLGLD</sequence>
<comment type="caution">
    <text evidence="1">The sequence shown here is derived from an EMBL/GenBank/DDBJ whole genome shotgun (WGS) entry which is preliminary data.</text>
</comment>
<dbReference type="Proteomes" id="UP001066276">
    <property type="component" value="Chromosome 1_2"/>
</dbReference>
<reference evidence="1" key="1">
    <citation type="journal article" date="2022" name="bioRxiv">
        <title>Sequencing and chromosome-scale assembly of the giantPleurodeles waltlgenome.</title>
        <authorList>
            <person name="Brown T."/>
            <person name="Elewa A."/>
            <person name="Iarovenko S."/>
            <person name="Subramanian E."/>
            <person name="Araus A.J."/>
            <person name="Petzold A."/>
            <person name="Susuki M."/>
            <person name="Suzuki K.-i.T."/>
            <person name="Hayashi T."/>
            <person name="Toyoda A."/>
            <person name="Oliveira C."/>
            <person name="Osipova E."/>
            <person name="Leigh N.D."/>
            <person name="Simon A."/>
            <person name="Yun M.H."/>
        </authorList>
    </citation>
    <scope>NUCLEOTIDE SEQUENCE</scope>
    <source>
        <strain evidence="1">20211129_DDA</strain>
        <tissue evidence="1">Liver</tissue>
    </source>
</reference>
<dbReference type="AlphaFoldDB" id="A0AAV7WD61"/>